<keyword evidence="2" id="KW-1185">Reference proteome</keyword>
<dbReference type="AlphaFoldDB" id="A0A1D1UQM5"/>
<gene>
    <name evidence="1" type="primary">RvY_01323-1</name>
    <name evidence="1" type="synonym">RvY_01323.1</name>
    <name evidence="1" type="ORF">RvY_01323</name>
</gene>
<comment type="caution">
    <text evidence="1">The sequence shown here is derived from an EMBL/GenBank/DDBJ whole genome shotgun (WGS) entry which is preliminary data.</text>
</comment>
<dbReference type="EMBL" id="BDGG01000001">
    <property type="protein sequence ID" value="GAU88673.1"/>
    <property type="molecule type" value="Genomic_DNA"/>
</dbReference>
<accession>A0A1D1UQM5</accession>
<sequence>MLLSLSKELHHVIILTEHCLLSNLQASTALKFRRPRLLRILVLQAPFQRPYGEQPEADEAEDLRHTTRDRYTELVSRTISSAYGERLLFNLNNEADSYFKYEKRTPLVRLLTSVSNI</sequence>
<dbReference type="Proteomes" id="UP000186922">
    <property type="component" value="Unassembled WGS sequence"/>
</dbReference>
<reference evidence="1 2" key="1">
    <citation type="journal article" date="2016" name="Nat. Commun.">
        <title>Extremotolerant tardigrade genome and improved radiotolerance of human cultured cells by tardigrade-unique protein.</title>
        <authorList>
            <person name="Hashimoto T."/>
            <person name="Horikawa D.D."/>
            <person name="Saito Y."/>
            <person name="Kuwahara H."/>
            <person name="Kozuka-Hata H."/>
            <person name="Shin-I T."/>
            <person name="Minakuchi Y."/>
            <person name="Ohishi K."/>
            <person name="Motoyama A."/>
            <person name="Aizu T."/>
            <person name="Enomoto A."/>
            <person name="Kondo K."/>
            <person name="Tanaka S."/>
            <person name="Hara Y."/>
            <person name="Koshikawa S."/>
            <person name="Sagara H."/>
            <person name="Miura T."/>
            <person name="Yokobori S."/>
            <person name="Miyagawa K."/>
            <person name="Suzuki Y."/>
            <person name="Kubo T."/>
            <person name="Oyama M."/>
            <person name="Kohara Y."/>
            <person name="Fujiyama A."/>
            <person name="Arakawa K."/>
            <person name="Katayama T."/>
            <person name="Toyoda A."/>
            <person name="Kunieda T."/>
        </authorList>
    </citation>
    <scope>NUCLEOTIDE SEQUENCE [LARGE SCALE GENOMIC DNA]</scope>
    <source>
        <strain evidence="1 2">YOKOZUNA-1</strain>
    </source>
</reference>
<organism evidence="1 2">
    <name type="scientific">Ramazzottius varieornatus</name>
    <name type="common">Water bear</name>
    <name type="synonym">Tardigrade</name>
    <dbReference type="NCBI Taxonomy" id="947166"/>
    <lineage>
        <taxon>Eukaryota</taxon>
        <taxon>Metazoa</taxon>
        <taxon>Ecdysozoa</taxon>
        <taxon>Tardigrada</taxon>
        <taxon>Eutardigrada</taxon>
        <taxon>Parachela</taxon>
        <taxon>Hypsibioidea</taxon>
        <taxon>Ramazzottiidae</taxon>
        <taxon>Ramazzottius</taxon>
    </lineage>
</organism>
<protein>
    <submittedName>
        <fullName evidence="1">Uncharacterized protein</fullName>
    </submittedName>
</protein>
<proteinExistence type="predicted"/>
<evidence type="ECO:0000313" key="1">
    <source>
        <dbReference type="EMBL" id="GAU88673.1"/>
    </source>
</evidence>
<evidence type="ECO:0000313" key="2">
    <source>
        <dbReference type="Proteomes" id="UP000186922"/>
    </source>
</evidence>
<name>A0A1D1UQM5_RAMVA</name>